<gene>
    <name evidence="1" type="ORF">QBC34DRAFT_378620</name>
</gene>
<reference evidence="1" key="2">
    <citation type="submission" date="2023-05" db="EMBL/GenBank/DDBJ databases">
        <authorList>
            <consortium name="Lawrence Berkeley National Laboratory"/>
            <person name="Steindorff A."/>
            <person name="Hensen N."/>
            <person name="Bonometti L."/>
            <person name="Westerberg I."/>
            <person name="Brannstrom I.O."/>
            <person name="Guillou S."/>
            <person name="Cros-Aarteil S."/>
            <person name="Calhoun S."/>
            <person name="Haridas S."/>
            <person name="Kuo A."/>
            <person name="Mondo S."/>
            <person name="Pangilinan J."/>
            <person name="Riley R."/>
            <person name="Labutti K."/>
            <person name="Andreopoulos B."/>
            <person name="Lipzen A."/>
            <person name="Chen C."/>
            <person name="Yanf M."/>
            <person name="Daum C."/>
            <person name="Ng V."/>
            <person name="Clum A."/>
            <person name="Ohm R."/>
            <person name="Martin F."/>
            <person name="Silar P."/>
            <person name="Natvig D."/>
            <person name="Lalanne C."/>
            <person name="Gautier V."/>
            <person name="Ament-Velasquez S.L."/>
            <person name="Kruys A."/>
            <person name="Hutchinson M.I."/>
            <person name="Powell A.J."/>
            <person name="Barry K."/>
            <person name="Miller A.N."/>
            <person name="Grigoriev I.V."/>
            <person name="Debuchy R."/>
            <person name="Gladieux P."/>
            <person name="Thoren M.H."/>
            <person name="Johannesson H."/>
        </authorList>
    </citation>
    <scope>NUCLEOTIDE SEQUENCE</scope>
    <source>
        <strain evidence="1">PSN243</strain>
    </source>
</reference>
<protein>
    <submittedName>
        <fullName evidence="1">SAM-dependent methyltransferase</fullName>
    </submittedName>
</protein>
<dbReference type="Pfam" id="PF13489">
    <property type="entry name" value="Methyltransf_23"/>
    <property type="match status" value="1"/>
</dbReference>
<dbReference type="GO" id="GO:0032259">
    <property type="term" value="P:methylation"/>
    <property type="evidence" value="ECO:0007669"/>
    <property type="project" value="UniProtKB-KW"/>
</dbReference>
<dbReference type="CDD" id="cd02440">
    <property type="entry name" value="AdoMet_MTases"/>
    <property type="match status" value="1"/>
</dbReference>
<dbReference type="GO" id="GO:0008168">
    <property type="term" value="F:methyltransferase activity"/>
    <property type="evidence" value="ECO:0007669"/>
    <property type="project" value="UniProtKB-KW"/>
</dbReference>
<keyword evidence="1" id="KW-0808">Transferase</keyword>
<dbReference type="InterPro" id="IPR029063">
    <property type="entry name" value="SAM-dependent_MTases_sf"/>
</dbReference>
<dbReference type="Gene3D" id="3.40.50.150">
    <property type="entry name" value="Vaccinia Virus protein VP39"/>
    <property type="match status" value="1"/>
</dbReference>
<comment type="caution">
    <text evidence="1">The sequence shown here is derived from an EMBL/GenBank/DDBJ whole genome shotgun (WGS) entry which is preliminary data.</text>
</comment>
<dbReference type="Proteomes" id="UP001321760">
    <property type="component" value="Unassembled WGS sequence"/>
</dbReference>
<reference evidence="1" key="1">
    <citation type="journal article" date="2023" name="Mol. Phylogenet. Evol.">
        <title>Genome-scale phylogeny and comparative genomics of the fungal order Sordariales.</title>
        <authorList>
            <person name="Hensen N."/>
            <person name="Bonometti L."/>
            <person name="Westerberg I."/>
            <person name="Brannstrom I.O."/>
            <person name="Guillou S."/>
            <person name="Cros-Aarteil S."/>
            <person name="Calhoun S."/>
            <person name="Haridas S."/>
            <person name="Kuo A."/>
            <person name="Mondo S."/>
            <person name="Pangilinan J."/>
            <person name="Riley R."/>
            <person name="LaButti K."/>
            <person name="Andreopoulos B."/>
            <person name="Lipzen A."/>
            <person name="Chen C."/>
            <person name="Yan M."/>
            <person name="Daum C."/>
            <person name="Ng V."/>
            <person name="Clum A."/>
            <person name="Steindorff A."/>
            <person name="Ohm R.A."/>
            <person name="Martin F."/>
            <person name="Silar P."/>
            <person name="Natvig D.O."/>
            <person name="Lalanne C."/>
            <person name="Gautier V."/>
            <person name="Ament-Velasquez S.L."/>
            <person name="Kruys A."/>
            <person name="Hutchinson M.I."/>
            <person name="Powell A.J."/>
            <person name="Barry K."/>
            <person name="Miller A.N."/>
            <person name="Grigoriev I.V."/>
            <person name="Debuchy R."/>
            <person name="Gladieux P."/>
            <person name="Hiltunen Thoren M."/>
            <person name="Johannesson H."/>
        </authorList>
    </citation>
    <scope>NUCLEOTIDE SEQUENCE</scope>
    <source>
        <strain evidence="1">PSN243</strain>
    </source>
</reference>
<accession>A0AAV9GSM6</accession>
<dbReference type="PANTHER" id="PTHR43861">
    <property type="entry name" value="TRANS-ACONITATE 2-METHYLTRANSFERASE-RELATED"/>
    <property type="match status" value="1"/>
</dbReference>
<keyword evidence="2" id="KW-1185">Reference proteome</keyword>
<evidence type="ECO:0000313" key="1">
    <source>
        <dbReference type="EMBL" id="KAK4451293.1"/>
    </source>
</evidence>
<organism evidence="1 2">
    <name type="scientific">Podospora aff. communis PSN243</name>
    <dbReference type="NCBI Taxonomy" id="3040156"/>
    <lineage>
        <taxon>Eukaryota</taxon>
        <taxon>Fungi</taxon>
        <taxon>Dikarya</taxon>
        <taxon>Ascomycota</taxon>
        <taxon>Pezizomycotina</taxon>
        <taxon>Sordariomycetes</taxon>
        <taxon>Sordariomycetidae</taxon>
        <taxon>Sordariales</taxon>
        <taxon>Podosporaceae</taxon>
        <taxon>Podospora</taxon>
    </lineage>
</organism>
<dbReference type="AlphaFoldDB" id="A0AAV9GSM6"/>
<dbReference type="PANTHER" id="PTHR43861:SF1">
    <property type="entry name" value="TRANS-ACONITATE 2-METHYLTRANSFERASE"/>
    <property type="match status" value="1"/>
</dbReference>
<evidence type="ECO:0000313" key="2">
    <source>
        <dbReference type="Proteomes" id="UP001321760"/>
    </source>
</evidence>
<dbReference type="SUPFAM" id="SSF53335">
    <property type="entry name" value="S-adenosyl-L-methionine-dependent methyltransferases"/>
    <property type="match status" value="1"/>
</dbReference>
<name>A0AAV9GSM6_9PEZI</name>
<keyword evidence="1" id="KW-0489">Methyltransferase</keyword>
<proteinExistence type="predicted"/>
<sequence length="223" mass="23633">MSDPSATASDAHFWDKTAQKYASSPISDQPGYDRTLQKTTSLLTPNSSVLELGCGTGGTAISLARSTANVARFLATDISAGMIDIAKAKTSQAETPALEFRVATAEGLVDEYRGSFNAVVAFNYLHLVRDLGGTLRSVHALLAPGGLFVSKTVCIKGMRFGGVLGTVGIPVMRMVGLAPFCASFDARELRARIEEAGFEVVEVEYHGTKGKDARPFVVARKVG</sequence>
<dbReference type="EMBL" id="MU865929">
    <property type="protein sequence ID" value="KAK4451293.1"/>
    <property type="molecule type" value="Genomic_DNA"/>
</dbReference>